<evidence type="ECO:0000256" key="1">
    <source>
        <dbReference type="SAM" id="MobiDB-lite"/>
    </source>
</evidence>
<evidence type="ECO:0000259" key="3">
    <source>
        <dbReference type="PROSITE" id="PS51272"/>
    </source>
</evidence>
<dbReference type="EMBL" id="CP054614">
    <property type="protein sequence ID" value="QKS58750.1"/>
    <property type="molecule type" value="Genomic_DNA"/>
</dbReference>
<dbReference type="Proteomes" id="UP000247790">
    <property type="component" value="Unassembled WGS sequence"/>
</dbReference>
<name>A0A2V4V7C6_PAEBA</name>
<dbReference type="PROSITE" id="PS50853">
    <property type="entry name" value="FN3"/>
    <property type="match status" value="1"/>
</dbReference>
<dbReference type="InterPro" id="IPR013783">
    <property type="entry name" value="Ig-like_fold"/>
</dbReference>
<dbReference type="CDD" id="cd00063">
    <property type="entry name" value="FN3"/>
    <property type="match status" value="1"/>
</dbReference>
<protein>
    <submittedName>
        <fullName evidence="4">S-layer family protein</fullName>
    </submittedName>
    <submittedName>
        <fullName evidence="5">S-layer homology domain-containing protein</fullName>
    </submittedName>
</protein>
<feature type="region of interest" description="Disordered" evidence="1">
    <location>
        <begin position="748"/>
        <end position="777"/>
    </location>
</feature>
<feature type="domain" description="Fibronectin type-III" evidence="2">
    <location>
        <begin position="660"/>
        <end position="749"/>
    </location>
</feature>
<dbReference type="AlphaFoldDB" id="A0A2V4V7C6"/>
<evidence type="ECO:0000313" key="4">
    <source>
        <dbReference type="EMBL" id="PYE48550.1"/>
    </source>
</evidence>
<evidence type="ECO:0000313" key="5">
    <source>
        <dbReference type="EMBL" id="QKS58750.1"/>
    </source>
</evidence>
<dbReference type="SMART" id="SM00060">
    <property type="entry name" value="FN3"/>
    <property type="match status" value="1"/>
</dbReference>
<dbReference type="Proteomes" id="UP000509327">
    <property type="component" value="Chromosome"/>
</dbReference>
<dbReference type="InterPro" id="IPR051465">
    <property type="entry name" value="Cell_Envelope_Struct_Comp"/>
</dbReference>
<dbReference type="SUPFAM" id="SSF49265">
    <property type="entry name" value="Fibronectin type III"/>
    <property type="match status" value="1"/>
</dbReference>
<organism evidence="4 6">
    <name type="scientific">Paenibacillus barcinonensis</name>
    <dbReference type="NCBI Taxonomy" id="198119"/>
    <lineage>
        <taxon>Bacteria</taxon>
        <taxon>Bacillati</taxon>
        <taxon>Bacillota</taxon>
        <taxon>Bacilli</taxon>
        <taxon>Bacillales</taxon>
        <taxon>Paenibacillaceae</taxon>
        <taxon>Paenibacillus</taxon>
    </lineage>
</organism>
<dbReference type="Pfam" id="PF00041">
    <property type="entry name" value="fn3"/>
    <property type="match status" value="1"/>
</dbReference>
<keyword evidence="7" id="KW-1185">Reference proteome</keyword>
<accession>A0A2V4V7C6</accession>
<feature type="compositionally biased region" description="Low complexity" evidence="1">
    <location>
        <begin position="767"/>
        <end position="777"/>
    </location>
</feature>
<reference evidence="4 6" key="1">
    <citation type="submission" date="2018-06" db="EMBL/GenBank/DDBJ databases">
        <title>Genomic Encyclopedia of Type Strains, Phase III (KMG-III): the genomes of soil and plant-associated and newly described type strains.</title>
        <authorList>
            <person name="Whitman W."/>
        </authorList>
    </citation>
    <scope>NUCLEOTIDE SEQUENCE [LARGE SCALE GENOMIC DNA]</scope>
    <source>
        <strain evidence="4 6">CECT 7022</strain>
    </source>
</reference>
<proteinExistence type="predicted"/>
<dbReference type="InterPro" id="IPR001119">
    <property type="entry name" value="SLH_dom"/>
</dbReference>
<dbReference type="OrthoDB" id="2656305at2"/>
<feature type="domain" description="SLH" evidence="3">
    <location>
        <begin position="1069"/>
        <end position="1128"/>
    </location>
</feature>
<dbReference type="Gene3D" id="2.60.40.10">
    <property type="entry name" value="Immunoglobulins"/>
    <property type="match status" value="1"/>
</dbReference>
<dbReference type="InterPro" id="IPR036116">
    <property type="entry name" value="FN3_sf"/>
</dbReference>
<dbReference type="InterPro" id="IPR003961">
    <property type="entry name" value="FN3_dom"/>
</dbReference>
<dbReference type="EMBL" id="QJSW01000008">
    <property type="protein sequence ID" value="PYE48550.1"/>
    <property type="molecule type" value="Genomic_DNA"/>
</dbReference>
<dbReference type="PANTHER" id="PTHR43308">
    <property type="entry name" value="OUTER MEMBRANE PROTEIN ALPHA-RELATED"/>
    <property type="match status" value="1"/>
</dbReference>
<evidence type="ECO:0000313" key="6">
    <source>
        <dbReference type="Proteomes" id="UP000247790"/>
    </source>
</evidence>
<sequence length="1195" mass="127837">MDRRLILRFTAICMIVSLVMTMWGRVPVVLAAPAAPMVTSKLESIEVSNVESGATLNLYRASGGAPISTVHNVAGPTYLFDSVVPHKDQYYVTQTVNGEVSGGSTFVNSSLRQPQASGGIEQVVISNVYTGAEVRLYESSGIQVTIAGEVQLDGTVLFKNVPAGQGYYADQRINEVVSLGSNQVTVTPERPKAEGEPGKIKVSEFHSGAILNLYQVNGGTLEATSPPVTDPTYTFESVVPRKSQYYVTQTFNNLESKNSDFTSSSLPQPQASVDGDSVKVSSIYPGAAVSLYKGDGSFVSNTPDVRLDDKATFSHLNRRTYYYVKQTINEVISESEAVYVEPNIPARPVAQGKLESIEVSGFTSGATLKLYQQSDNSLVSTSDAVTQSPYLFEHVEPKTGGYYVTQTVNGEQSENSEFVNSELRHLEASADSSSITISNVYPGAIVSLYKKDGGLVYSDTPNLQPPYKVIFTGLQKRTQYYAQQQINGVVSVTTSFIELSINTPGRPIAVKGTEYIDVSGFTSGAVLKLYEAETDTLKATSEPVTESTYRFENVIPDSREYYVTQTVNGEESNNSDFIGVDLRKPVGSVGIGYLDVDQVHPKATVSLYLTNGFLVSSSPPPQLDGKLRFDNLPAGSEYYVVQSVNGVISEATPWLMIPTVPHAPKNVKATTGNGQATIAFDIPRQDGGSPITEYEVTASPGNIQVKGTSSPITITGLTNGTSYTFTVKAINAVGSSLASTPSNAVIPALPSSGGGSDGSSGSGSTTGGTSSPSTQTTVSQGVNVLVNGVSEQIGFLTQTTKEGQVVSKVGVDPEKLKQKLAAEGPGALVTILVPSGADVLIGELDSSMIRDMQQSKAVLKLQTDFATYSLPVQQIPLQSLAQGLGGDKALQDMKLQVEMGKPSQAESDAVNRSLQQNQFTLQGVPVEFKVRVTYGDQSVDIHQFNTYVERTITLEKGKTPSGITTGVVVNPGGTVRHVPTRIVLRDGRYEAVINSLSNSTYALILNPVQFDDVVGHWAQNAVDDMASRKIIEGTDNGSFSPDKYMTRAELAVIITRALGIAPRALNSTYSDVPQNVWYAAAVGSAREYNLVQGYADGSYQPDRNVTREEAMLLLARAMELRTGPASMTEQQAWQIVADRGLEKGISSWAIKGAAQMVEAGIVTGRSKGNLAPDAFVTRAEVTQMVARLLAKIGLI</sequence>
<dbReference type="RefSeq" id="WP_110897211.1">
    <property type="nucleotide sequence ID" value="NZ_CP054614.1"/>
</dbReference>
<evidence type="ECO:0000259" key="2">
    <source>
        <dbReference type="PROSITE" id="PS50853"/>
    </source>
</evidence>
<evidence type="ECO:0000313" key="7">
    <source>
        <dbReference type="Proteomes" id="UP000509327"/>
    </source>
</evidence>
<feature type="domain" description="SLH" evidence="3">
    <location>
        <begin position="1136"/>
        <end position="1195"/>
    </location>
</feature>
<feature type="compositionally biased region" description="Gly residues" evidence="1">
    <location>
        <begin position="752"/>
        <end position="766"/>
    </location>
</feature>
<dbReference type="PROSITE" id="PS51272">
    <property type="entry name" value="SLH"/>
    <property type="match status" value="3"/>
</dbReference>
<reference evidence="5 7" key="2">
    <citation type="submission" date="2020-06" db="EMBL/GenBank/DDBJ databases">
        <title>Complete genome of Paenibacillus barcinonensis KACC11450.</title>
        <authorList>
            <person name="Kim M."/>
            <person name="Park Y.-J."/>
            <person name="Shin J.-H."/>
        </authorList>
    </citation>
    <scope>NUCLEOTIDE SEQUENCE [LARGE SCALE GENOMIC DNA]</scope>
    <source>
        <strain evidence="5 7">KACC11450</strain>
    </source>
</reference>
<gene>
    <name evidence="4" type="ORF">DFQ00_108142</name>
    <name evidence="5" type="ORF">HUB98_22690</name>
</gene>
<dbReference type="Pfam" id="PF00395">
    <property type="entry name" value="SLH"/>
    <property type="match status" value="3"/>
</dbReference>
<feature type="domain" description="SLH" evidence="3">
    <location>
        <begin position="1005"/>
        <end position="1068"/>
    </location>
</feature>